<evidence type="ECO:0000256" key="3">
    <source>
        <dbReference type="SAM" id="SignalP"/>
    </source>
</evidence>
<feature type="compositionally biased region" description="Basic and acidic residues" evidence="1">
    <location>
        <begin position="842"/>
        <end position="870"/>
    </location>
</feature>
<evidence type="ECO:0000256" key="1">
    <source>
        <dbReference type="SAM" id="MobiDB-lite"/>
    </source>
</evidence>
<feature type="compositionally biased region" description="Polar residues" evidence="1">
    <location>
        <begin position="871"/>
        <end position="883"/>
    </location>
</feature>
<evidence type="ECO:0000259" key="4">
    <source>
        <dbReference type="Pfam" id="PF02206"/>
    </source>
</evidence>
<dbReference type="PANTHER" id="PTHR22956:SF15">
    <property type="entry name" value="DOMAIN OF UNKNOWN FUNCTION WSN DOMAIN-CONTAINING PROTEIN"/>
    <property type="match status" value="1"/>
</dbReference>
<feature type="chain" id="PRO_5013680572" description="Domain of unknown function WSN domain-containing protein" evidence="3">
    <location>
        <begin position="20"/>
        <end position="883"/>
    </location>
</feature>
<evidence type="ECO:0000256" key="2">
    <source>
        <dbReference type="SAM" id="Phobius"/>
    </source>
</evidence>
<evidence type="ECO:0000313" key="6">
    <source>
        <dbReference type="Proteomes" id="UP000230233"/>
    </source>
</evidence>
<name>A0A2G5VPL4_9PELO</name>
<feature type="signal peptide" evidence="3">
    <location>
        <begin position="1"/>
        <end position="19"/>
    </location>
</feature>
<protein>
    <recommendedName>
        <fullName evidence="4">Domain of unknown function WSN domain-containing protein</fullName>
    </recommendedName>
</protein>
<feature type="transmembrane region" description="Helical" evidence="2">
    <location>
        <begin position="797"/>
        <end position="818"/>
    </location>
</feature>
<gene>
    <name evidence="5" type="primary">Cnig_chr_I.g3259</name>
    <name evidence="5" type="ORF">B9Z55_003259</name>
</gene>
<accession>A0A2G5VPL4</accession>
<evidence type="ECO:0000313" key="5">
    <source>
        <dbReference type="EMBL" id="PIC53631.1"/>
    </source>
</evidence>
<dbReference type="InterPro" id="IPR053345">
    <property type="entry name" value="Ankyrin_repeat-containing"/>
</dbReference>
<keyword evidence="2" id="KW-0472">Membrane</keyword>
<dbReference type="Proteomes" id="UP000230233">
    <property type="component" value="Chromosome I"/>
</dbReference>
<feature type="region of interest" description="Disordered" evidence="1">
    <location>
        <begin position="842"/>
        <end position="883"/>
    </location>
</feature>
<organism evidence="5 6">
    <name type="scientific">Caenorhabditis nigoni</name>
    <dbReference type="NCBI Taxonomy" id="1611254"/>
    <lineage>
        <taxon>Eukaryota</taxon>
        <taxon>Metazoa</taxon>
        <taxon>Ecdysozoa</taxon>
        <taxon>Nematoda</taxon>
        <taxon>Chromadorea</taxon>
        <taxon>Rhabditida</taxon>
        <taxon>Rhabditina</taxon>
        <taxon>Rhabditomorpha</taxon>
        <taxon>Rhabditoidea</taxon>
        <taxon>Rhabditidae</taxon>
        <taxon>Peloderinae</taxon>
        <taxon>Caenorhabditis</taxon>
    </lineage>
</organism>
<feature type="domain" description="Domain of unknown function WSN" evidence="4">
    <location>
        <begin position="26"/>
        <end position="89"/>
    </location>
</feature>
<sequence length="883" mass="100566">MIFRICLVSLICIVWLCSARTNNTVLSSFIEKSASLARISAAISIHNGIYSKNSIVQEVTAEFLDISPPVAKELLEHNYGLISENMDKFYGSLSKIPAKLQNGDELINTINLLLDMKLNEEYLKPGTIGDQTEHFSKTTEIMRNSISKSDEMLDAANLKMCVKFLQKVKETESQTMKTDDIVENLSKLKYYLIHVVSQLNLMVNYKTVLKDYLSLESLSDDLQSVENAAKIAGRYSKTIEELDPFRNDLIAASKDTDKIKEATNEILKYSESIQNLFQKSTLLNLNARKYDGKVITSGLLGYKDLDNIWKDFENPWFRQNVLSNLDSTSLKEGLKSLKPFVSALDSLIPSKRLDDKKDTKTILDLAKKISKIHEVGSKVKNAINVTTPFKEVSNCIEPLKPIQNPPDQAMLQRIVDYSGEVVRNVKTFSKLMDDLNKNGLQSIITVSEQMVTNIELVRKTKNDSLKIEMWEKTRKMENGHNLAETLQWITEILSEDTSTFFVEDREIDYTVIQSVSTVFEGTNVESVLNCIKRSYVDNLIGMFEFVDQSDTLKNQKTEFTTATDFIENLLKMQTNFQNLIKKTKSAKVSKESQALLDSKNFKEIGKNSKVIGASVAALRAIETISKAENSIRSVVKMDSAVKFEIQKSLGLKSTDTLIHEMKQVQTSVGEILKVLEAKRIDSISEIQSILIFLSKLKNQPDIEDDNIPTLALDLSNQANPKLQSLAKELLAISRLDMRFANHQKSFDLKNALESTKNMLVSFMQDNKKVAKEKIIENDEKKSATPETSSDREHAEEIIFYIVMVLMITGILVTFILPLDLYMFTRYNRTWFFIKTEWHRDNVAKKRQEQREQEKKSEDKKKKEETKEKSKISQNSQIPKSAEQ</sequence>
<dbReference type="PANTHER" id="PTHR22956">
    <property type="entry name" value="ANKYRIN REPEAT-CONTAINING PROTEIN F37A4.4-RELATED-RELATED"/>
    <property type="match status" value="1"/>
</dbReference>
<dbReference type="EMBL" id="PDUG01000001">
    <property type="protein sequence ID" value="PIC53631.1"/>
    <property type="molecule type" value="Genomic_DNA"/>
</dbReference>
<keyword evidence="3" id="KW-0732">Signal</keyword>
<dbReference type="OrthoDB" id="5886634at2759"/>
<keyword evidence="6" id="KW-1185">Reference proteome</keyword>
<keyword evidence="2" id="KW-1133">Transmembrane helix</keyword>
<proteinExistence type="predicted"/>
<dbReference type="InterPro" id="IPR003125">
    <property type="entry name" value="WSN"/>
</dbReference>
<reference evidence="6" key="1">
    <citation type="submission" date="2017-10" db="EMBL/GenBank/DDBJ databases">
        <title>Rapid genome shrinkage in a self-fertile nematode reveals novel sperm competition proteins.</title>
        <authorList>
            <person name="Yin D."/>
            <person name="Schwarz E.M."/>
            <person name="Thomas C.G."/>
            <person name="Felde R.L."/>
            <person name="Korf I.F."/>
            <person name="Cutter A.D."/>
            <person name="Schartner C.M."/>
            <person name="Ralston E.J."/>
            <person name="Meyer B.J."/>
            <person name="Haag E.S."/>
        </authorList>
    </citation>
    <scope>NUCLEOTIDE SEQUENCE [LARGE SCALE GENOMIC DNA]</scope>
    <source>
        <strain evidence="6">JU1422</strain>
    </source>
</reference>
<keyword evidence="2" id="KW-0812">Transmembrane</keyword>
<comment type="caution">
    <text evidence="5">The sequence shown here is derived from an EMBL/GenBank/DDBJ whole genome shotgun (WGS) entry which is preliminary data.</text>
</comment>
<dbReference type="Pfam" id="PF02206">
    <property type="entry name" value="WSN"/>
    <property type="match status" value="1"/>
</dbReference>
<dbReference type="AlphaFoldDB" id="A0A2G5VPL4"/>